<protein>
    <submittedName>
        <fullName evidence="1">Uncharacterized protein</fullName>
    </submittedName>
</protein>
<dbReference type="RefSeq" id="WP_100254201.1">
    <property type="nucleotide sequence ID" value="NZ_CP015819.1"/>
</dbReference>
<evidence type="ECO:0000313" key="1">
    <source>
        <dbReference type="EMBL" id="ATX70639.1"/>
    </source>
</evidence>
<dbReference type="InterPro" id="IPR042279">
    <property type="entry name" value="Pep_M60_3"/>
</dbReference>
<dbReference type="AlphaFoldDB" id="A0A2K8KJS6"/>
<sequence>MYGLGTGFIPMLNNYYRHHKAAISTRSAELKEHYAANADQYSKHFVPEHHAKLDILLDVITRITKTNLTTFFEKWGLEIP</sequence>
<evidence type="ECO:0000313" key="2">
    <source>
        <dbReference type="Proteomes" id="UP000231179"/>
    </source>
</evidence>
<accession>A0A2K8KJS6</accession>
<dbReference type="EMBL" id="CP024870">
    <property type="protein sequence ID" value="ATX70639.1"/>
    <property type="molecule type" value="Genomic_DNA"/>
</dbReference>
<dbReference type="Proteomes" id="UP000231179">
    <property type="component" value="Chromosome"/>
</dbReference>
<proteinExistence type="predicted"/>
<dbReference type="Gene3D" id="1.10.390.30">
    <property type="entry name" value="Peptidase M60, enhancin-like domain 3"/>
    <property type="match status" value="1"/>
</dbReference>
<name>A0A2K8KJS6_9MOLU</name>
<gene>
    <name evidence="1" type="ORF">SCLAR_v1c03090</name>
</gene>
<organism evidence="1 2">
    <name type="scientific">Spiroplasma clarkii</name>
    <dbReference type="NCBI Taxonomy" id="2139"/>
    <lineage>
        <taxon>Bacteria</taxon>
        <taxon>Bacillati</taxon>
        <taxon>Mycoplasmatota</taxon>
        <taxon>Mollicutes</taxon>
        <taxon>Entomoplasmatales</taxon>
        <taxon>Spiroplasmataceae</taxon>
        <taxon>Spiroplasma</taxon>
    </lineage>
</organism>
<keyword evidence="2" id="KW-1185">Reference proteome</keyword>
<reference evidence="1 2" key="1">
    <citation type="submission" date="2017-11" db="EMBL/GenBank/DDBJ databases">
        <title>Complete genome sequence of Spiroplasma clarkii CN-5 (DSM 19994).</title>
        <authorList>
            <person name="Tsai Y.-M."/>
            <person name="Chang A."/>
            <person name="Lo W.-S."/>
            <person name="Kuo C.-H."/>
        </authorList>
    </citation>
    <scope>NUCLEOTIDE SEQUENCE [LARGE SCALE GENOMIC DNA]</scope>
    <source>
        <strain evidence="1 2">CN-5</strain>
    </source>
</reference>